<gene>
    <name evidence="3" type="ORF">DRB17_09220</name>
</gene>
<keyword evidence="2" id="KW-0472">Membrane</keyword>
<sequence>MHEAEEKKEEGEHRGHRFGLAVRLRNYFLAGVLVTAPISITIWLTWNIIAFVDARVTPLLPQAWDPDTYLPFSVPGLGVLIVVGVLTLVGMFTTGIIGRMIMGSYERLLSAVPVIRSVYGATKQIFETVLAQRSNAFRQVVLIQYPRPGAWSLAFITSDTKGAVERAAPEDSVNVFLPTTPNPTSGFLLFVPRRDVQVLSMTPEEGAKMIISGGIITPEHRKPSEEGDDGEPEPEPEDEHAVAAQQWTGRRA</sequence>
<dbReference type="Proteomes" id="UP000253941">
    <property type="component" value="Unassembled WGS sequence"/>
</dbReference>
<reference evidence="3 4" key="1">
    <citation type="submission" date="2018-07" db="EMBL/GenBank/DDBJ databases">
        <title>Venubactetium sediminum gen. nov., sp. nov., isolated from a marine solar saltern.</title>
        <authorList>
            <person name="Wang S."/>
        </authorList>
    </citation>
    <scope>NUCLEOTIDE SEQUENCE [LARGE SCALE GENOMIC DNA]</scope>
    <source>
        <strain evidence="3 4">WD2A32</strain>
    </source>
</reference>
<name>A0A369TDD5_9PROT</name>
<dbReference type="EMBL" id="QPMH01000007">
    <property type="protein sequence ID" value="RDD62167.1"/>
    <property type="molecule type" value="Genomic_DNA"/>
</dbReference>
<protein>
    <submittedName>
        <fullName evidence="3">DUF502 domain-containing protein</fullName>
    </submittedName>
</protein>
<accession>A0A369TDD5</accession>
<dbReference type="AlphaFoldDB" id="A0A369TDD5"/>
<organism evidence="3 4">
    <name type="scientific">Ferruginivarius sediminum</name>
    <dbReference type="NCBI Taxonomy" id="2661937"/>
    <lineage>
        <taxon>Bacteria</taxon>
        <taxon>Pseudomonadati</taxon>
        <taxon>Pseudomonadota</taxon>
        <taxon>Alphaproteobacteria</taxon>
        <taxon>Rhodospirillales</taxon>
        <taxon>Rhodospirillaceae</taxon>
        <taxon>Ferruginivarius</taxon>
    </lineage>
</organism>
<evidence type="ECO:0000313" key="3">
    <source>
        <dbReference type="EMBL" id="RDD62167.1"/>
    </source>
</evidence>
<dbReference type="PANTHER" id="PTHR31876:SF26">
    <property type="entry name" value="PROTEIN LIKE COV 2"/>
    <property type="match status" value="1"/>
</dbReference>
<keyword evidence="4" id="KW-1185">Reference proteome</keyword>
<dbReference type="PANTHER" id="PTHR31876">
    <property type="entry name" value="COV-LIKE PROTEIN 1"/>
    <property type="match status" value="1"/>
</dbReference>
<dbReference type="InterPro" id="IPR007462">
    <property type="entry name" value="COV1-like"/>
</dbReference>
<evidence type="ECO:0000256" key="1">
    <source>
        <dbReference type="SAM" id="MobiDB-lite"/>
    </source>
</evidence>
<keyword evidence="2" id="KW-0812">Transmembrane</keyword>
<feature type="transmembrane region" description="Helical" evidence="2">
    <location>
        <begin position="27"/>
        <end position="52"/>
    </location>
</feature>
<feature type="region of interest" description="Disordered" evidence="1">
    <location>
        <begin position="213"/>
        <end position="252"/>
    </location>
</feature>
<keyword evidence="2" id="KW-1133">Transmembrane helix</keyword>
<evidence type="ECO:0000313" key="4">
    <source>
        <dbReference type="Proteomes" id="UP000253941"/>
    </source>
</evidence>
<feature type="compositionally biased region" description="Acidic residues" evidence="1">
    <location>
        <begin position="226"/>
        <end position="238"/>
    </location>
</feature>
<comment type="caution">
    <text evidence="3">The sequence shown here is derived from an EMBL/GenBank/DDBJ whole genome shotgun (WGS) entry which is preliminary data.</text>
</comment>
<proteinExistence type="predicted"/>
<dbReference type="Pfam" id="PF04367">
    <property type="entry name" value="DUF502"/>
    <property type="match status" value="1"/>
</dbReference>
<feature type="transmembrane region" description="Helical" evidence="2">
    <location>
        <begin position="72"/>
        <end position="97"/>
    </location>
</feature>
<evidence type="ECO:0000256" key="2">
    <source>
        <dbReference type="SAM" id="Phobius"/>
    </source>
</evidence>